<feature type="domain" description="HTH deoR-type" evidence="3">
    <location>
        <begin position="3"/>
        <end position="58"/>
    </location>
</feature>
<evidence type="ECO:0000313" key="5">
    <source>
        <dbReference type="EMBL" id="OJG92382.1"/>
    </source>
</evidence>
<reference evidence="4 6" key="2">
    <citation type="submission" date="2015-12" db="EMBL/GenBank/DDBJ databases">
        <authorList>
            <person name="Lauer A."/>
            <person name="Humrighouse B."/>
            <person name="Loparev V."/>
            <person name="Shewmaker P.L."/>
            <person name="Whitney A.M."/>
            <person name="McLaughlin R.W."/>
        </authorList>
    </citation>
    <scope>NUCLEOTIDE SEQUENCE [LARGE SCALE GENOMIC DNA]</scope>
    <source>
        <strain evidence="4 6">LMG 23085</strain>
    </source>
</reference>
<dbReference type="SMART" id="SM00420">
    <property type="entry name" value="HTH_DEOR"/>
    <property type="match status" value="1"/>
</dbReference>
<organism evidence="5 7">
    <name type="scientific">Enterococcus silesiacus</name>
    <dbReference type="NCBI Taxonomy" id="332949"/>
    <lineage>
        <taxon>Bacteria</taxon>
        <taxon>Bacillati</taxon>
        <taxon>Bacillota</taxon>
        <taxon>Bacilli</taxon>
        <taxon>Lactobacillales</taxon>
        <taxon>Enterococcaceae</taxon>
        <taxon>Enterococcus</taxon>
    </lineage>
</organism>
<keyword evidence="1" id="KW-0805">Transcription regulation</keyword>
<dbReference type="Proteomes" id="UP000065511">
    <property type="component" value="Chromosome"/>
</dbReference>
<dbReference type="SUPFAM" id="SSF46785">
    <property type="entry name" value="Winged helix' DNA-binding domain"/>
    <property type="match status" value="1"/>
</dbReference>
<reference evidence="5 7" key="1">
    <citation type="submission" date="2014-12" db="EMBL/GenBank/DDBJ databases">
        <title>Draft genome sequences of 29 type strains of Enterococci.</title>
        <authorList>
            <person name="Zhong Z."/>
            <person name="Sun Z."/>
            <person name="Liu W."/>
            <person name="Zhang W."/>
            <person name="Zhang H."/>
        </authorList>
    </citation>
    <scope>NUCLEOTIDE SEQUENCE [LARGE SCALE GENOMIC DNA]</scope>
    <source>
        <strain evidence="5 7">DSM 22801</strain>
    </source>
</reference>
<evidence type="ECO:0000313" key="4">
    <source>
        <dbReference type="EMBL" id="ALS02259.1"/>
    </source>
</evidence>
<evidence type="ECO:0000313" key="7">
    <source>
        <dbReference type="Proteomes" id="UP000183039"/>
    </source>
</evidence>
<dbReference type="EMBL" id="CP013614">
    <property type="protein sequence ID" value="ALS02259.1"/>
    <property type="molecule type" value="Genomic_DNA"/>
</dbReference>
<dbReference type="InterPro" id="IPR050313">
    <property type="entry name" value="Carb_Metab_HTH_regulators"/>
</dbReference>
<gene>
    <name evidence="4" type="ORF">ATZ33_12950</name>
    <name evidence="5" type="ORF">RV15_GL003175</name>
</gene>
<dbReference type="GO" id="GO:0003700">
    <property type="term" value="F:DNA-binding transcription factor activity"/>
    <property type="evidence" value="ECO:0007669"/>
    <property type="project" value="InterPro"/>
</dbReference>
<dbReference type="Gene3D" id="3.40.50.1360">
    <property type="match status" value="1"/>
</dbReference>
<accession>A0A0S3KD70</accession>
<dbReference type="Proteomes" id="UP000183039">
    <property type="component" value="Unassembled WGS sequence"/>
</dbReference>
<dbReference type="KEGG" id="ess:ATZ33_12950"/>
<dbReference type="InterPro" id="IPR001034">
    <property type="entry name" value="DeoR_HTH"/>
</dbReference>
<evidence type="ECO:0000259" key="3">
    <source>
        <dbReference type="PROSITE" id="PS51000"/>
    </source>
</evidence>
<dbReference type="InterPro" id="IPR014036">
    <property type="entry name" value="DeoR-like_C"/>
</dbReference>
<sequence length="256" mass="28828">MNQKERIAKILELLQEKEKLDAAELADYFQISKDSIRRDILLIVNDGLAERYRGGIALPIIKTKIEDYSKRLVVNSQEKIRIARKAVKEIADNQTIWLDVSTTVQFIAKELTQEDVLIVTNSIDNAISATEVNNKQEVYLLGGYFNSNSHLLIGTSVIAQLASFYFDLAFIGASGISDAGLFYSELEDIELKHTIIKNAKRTCVVLDSSKVRNTTNFKLDFVKIDLLITDKPLPDPITRQLQKNEVNIILVEGGKK</sequence>
<dbReference type="OrthoDB" id="9798651at2"/>
<dbReference type="EMBL" id="JXLC01000006">
    <property type="protein sequence ID" value="OJG92382.1"/>
    <property type="molecule type" value="Genomic_DNA"/>
</dbReference>
<dbReference type="PROSITE" id="PS51000">
    <property type="entry name" value="HTH_DEOR_2"/>
    <property type="match status" value="1"/>
</dbReference>
<dbReference type="InterPro" id="IPR037171">
    <property type="entry name" value="NagB/RpiA_transferase-like"/>
</dbReference>
<evidence type="ECO:0000256" key="1">
    <source>
        <dbReference type="ARBA" id="ARBA00023015"/>
    </source>
</evidence>
<keyword evidence="2" id="KW-0804">Transcription</keyword>
<evidence type="ECO:0000313" key="6">
    <source>
        <dbReference type="Proteomes" id="UP000065511"/>
    </source>
</evidence>
<dbReference type="AlphaFoldDB" id="A0A0S3KD70"/>
<proteinExistence type="predicted"/>
<protein>
    <submittedName>
        <fullName evidence="4">DeoR family transcriptional regulator</fullName>
    </submittedName>
</protein>
<dbReference type="InterPro" id="IPR036388">
    <property type="entry name" value="WH-like_DNA-bd_sf"/>
</dbReference>
<dbReference type="SUPFAM" id="SSF100950">
    <property type="entry name" value="NagB/RpiA/CoA transferase-like"/>
    <property type="match status" value="1"/>
</dbReference>
<dbReference type="Pfam" id="PF00455">
    <property type="entry name" value="DeoRC"/>
    <property type="match status" value="1"/>
</dbReference>
<dbReference type="Gene3D" id="1.10.10.10">
    <property type="entry name" value="Winged helix-like DNA-binding domain superfamily/Winged helix DNA-binding domain"/>
    <property type="match status" value="1"/>
</dbReference>
<keyword evidence="6" id="KW-1185">Reference proteome</keyword>
<dbReference type="PANTHER" id="PTHR30363">
    <property type="entry name" value="HTH-TYPE TRANSCRIPTIONAL REGULATOR SRLR-RELATED"/>
    <property type="match status" value="1"/>
</dbReference>
<dbReference type="RefSeq" id="WP_071877116.1">
    <property type="nucleotide sequence ID" value="NZ_JXLC01000006.1"/>
</dbReference>
<dbReference type="SMART" id="SM01134">
    <property type="entry name" value="DeoRC"/>
    <property type="match status" value="1"/>
</dbReference>
<dbReference type="PANTHER" id="PTHR30363:SF51">
    <property type="entry name" value="HTH-TYPE TRANSCRIPTIONAL REPRESSOR GLCR"/>
    <property type="match status" value="1"/>
</dbReference>
<evidence type="ECO:0000256" key="2">
    <source>
        <dbReference type="ARBA" id="ARBA00023163"/>
    </source>
</evidence>
<name>A0A0S3KD70_9ENTE</name>
<dbReference type="InterPro" id="IPR036390">
    <property type="entry name" value="WH_DNA-bd_sf"/>
</dbReference>
<dbReference type="Pfam" id="PF08220">
    <property type="entry name" value="HTH_DeoR"/>
    <property type="match status" value="1"/>
</dbReference>